<proteinExistence type="predicted"/>
<name>A0ABD7E4A0_9GAMM</name>
<feature type="domain" description="DUF6161" evidence="4">
    <location>
        <begin position="194"/>
        <end position="389"/>
    </location>
</feature>
<gene>
    <name evidence="5" type="ORF">JWV26_11590</name>
</gene>
<dbReference type="AlphaFoldDB" id="A0ABD7E4A0"/>
<dbReference type="KEGG" id="pty:JWV26_11590"/>
<evidence type="ECO:0000259" key="4">
    <source>
        <dbReference type="Pfam" id="PF19658"/>
    </source>
</evidence>
<reference evidence="5 6" key="1">
    <citation type="submission" date="2021-02" db="EMBL/GenBank/DDBJ databases">
        <title>Whole genome sequencing of Pseudomonas alcaliphila strain SM2.</title>
        <authorList>
            <person name="Alshamsi M.S."/>
            <person name="Sudalaimuthuasari N."/>
            <person name="Kundu B."/>
            <person name="AlMaskari R.S."/>
            <person name="Elmahi Y."/>
            <person name="Mundra S."/>
            <person name="Chandran S."/>
            <person name="Malik S."/>
            <person name="Hazzouri K.M."/>
            <person name="Amiri K.M.A."/>
        </authorList>
    </citation>
    <scope>NUCLEOTIDE SEQUENCE [LARGE SCALE GENOMIC DNA]</scope>
    <source>
        <strain evidence="5 6">SM2</strain>
    </source>
</reference>
<feature type="transmembrane region" description="Helical" evidence="3">
    <location>
        <begin position="274"/>
        <end position="292"/>
    </location>
</feature>
<protein>
    <recommendedName>
        <fullName evidence="4">DUF6161 domain-containing protein</fullName>
    </recommendedName>
</protein>
<evidence type="ECO:0000256" key="3">
    <source>
        <dbReference type="SAM" id="Phobius"/>
    </source>
</evidence>
<dbReference type="RefSeq" id="WP_206419109.1">
    <property type="nucleotide sequence ID" value="NZ_CP070505.1"/>
</dbReference>
<keyword evidence="1" id="KW-0175">Coiled coil</keyword>
<feature type="coiled-coil region" evidence="1">
    <location>
        <begin position="222"/>
        <end position="249"/>
    </location>
</feature>
<sequence length="410" mass="47292">MKDRTINFRLTDCAGYVTNFLSLRSFLTFCEAEASFWKERKQIVQADRNSANHTHLNAGDVFTRAADTIQGWKDNIEVWSDDDLSRQLQQLQQSYFQRLQRDWLWRGHPFVEPFVQCLKEHGDNTANAFLDFSIRKSVQNISNIEHFKGYMYAYEFANQDSQIIKRRHGEKLSLGHLRTQFADAQDKLFTEFGELKSEITDWDTQNRASSSRLAKVQKALGRRKIKSQSNAFERQLAEWTEKVTTLESTYEEKLKLKKPAEYWAKSARKYGIQGGLWTLAIVALVIVAAINFQEIFVTWLQGRETPVQLNTIQGVILFGSLAGVYAFLLRVLSRLAFSSFHLMRDAEEREQLTYLYLSLTNEAEIDKESRDIVLQALFSRSETGLLAQEHGPTMPGASEMLRSTLRGRGQ</sequence>
<keyword evidence="3" id="KW-0812">Transmembrane</keyword>
<feature type="transmembrane region" description="Helical" evidence="3">
    <location>
        <begin position="312"/>
        <end position="332"/>
    </location>
</feature>
<evidence type="ECO:0000256" key="1">
    <source>
        <dbReference type="SAM" id="Coils"/>
    </source>
</evidence>
<organism evidence="5 6">
    <name type="scientific">Ectopseudomonas toyotomiensis</name>
    <dbReference type="NCBI Taxonomy" id="554344"/>
    <lineage>
        <taxon>Bacteria</taxon>
        <taxon>Pseudomonadati</taxon>
        <taxon>Pseudomonadota</taxon>
        <taxon>Gammaproteobacteria</taxon>
        <taxon>Pseudomonadales</taxon>
        <taxon>Pseudomonadaceae</taxon>
        <taxon>Ectopseudomonas</taxon>
    </lineage>
</organism>
<accession>A0ABD7E4A0</accession>
<evidence type="ECO:0000313" key="6">
    <source>
        <dbReference type="Proteomes" id="UP000663658"/>
    </source>
</evidence>
<dbReference type="InterPro" id="IPR046159">
    <property type="entry name" value="DUF6161"/>
</dbReference>
<feature type="region of interest" description="Disordered" evidence="2">
    <location>
        <begin position="390"/>
        <end position="410"/>
    </location>
</feature>
<dbReference type="EMBL" id="CP070505">
    <property type="protein sequence ID" value="QSL94962.1"/>
    <property type="molecule type" value="Genomic_DNA"/>
</dbReference>
<keyword evidence="3" id="KW-0472">Membrane</keyword>
<keyword evidence="3" id="KW-1133">Transmembrane helix</keyword>
<evidence type="ECO:0000313" key="5">
    <source>
        <dbReference type="EMBL" id="QSL94962.1"/>
    </source>
</evidence>
<dbReference type="Pfam" id="PF19658">
    <property type="entry name" value="DUF6161"/>
    <property type="match status" value="1"/>
</dbReference>
<evidence type="ECO:0000256" key="2">
    <source>
        <dbReference type="SAM" id="MobiDB-lite"/>
    </source>
</evidence>
<dbReference type="Proteomes" id="UP000663658">
    <property type="component" value="Chromosome"/>
</dbReference>